<sequence length="271" mass="31379">MNRFKWCFLVVFLLPITARATVTDANYLVRGDDTLRLLTYPLVRYAQLAEVRDDSARSQQFYEALSGGIGTIGYWELSHDTLYLTRLFVYKGSGVNLPVDLALLFPNRYSGGKVRADWVEGELMIPVGELIHYYGTPANSSYEGEIILTMKDGTLVKEEQFDNSGNYQSRFTKSARVFHEYLYSHIDWSIIPNLGDKKVKVFLQIIAGDRPRPDSVVFLKKSYYPPLDQEAMHVLKSLPEWDMYYRRGKPEPVPWMVTVVFDEKTRREYAR</sequence>
<evidence type="ECO:0000313" key="3">
    <source>
        <dbReference type="Proteomes" id="UP000598271"/>
    </source>
</evidence>
<proteinExistence type="predicted"/>
<gene>
    <name evidence="2" type="ORF">GCM10007390_12500</name>
</gene>
<keyword evidence="1" id="KW-0732">Signal</keyword>
<accession>A0A8J3D2P2</accession>
<dbReference type="RefSeq" id="WP_189563468.1">
    <property type="nucleotide sequence ID" value="NZ_BMXF01000001.1"/>
</dbReference>
<organism evidence="2 3">
    <name type="scientific">Persicitalea jodogahamensis</name>
    <dbReference type="NCBI Taxonomy" id="402147"/>
    <lineage>
        <taxon>Bacteria</taxon>
        <taxon>Pseudomonadati</taxon>
        <taxon>Bacteroidota</taxon>
        <taxon>Cytophagia</taxon>
        <taxon>Cytophagales</taxon>
        <taxon>Spirosomataceae</taxon>
        <taxon>Persicitalea</taxon>
    </lineage>
</organism>
<feature type="chain" id="PRO_5035324956" description="TonB C-terminal domain-containing protein" evidence="1">
    <location>
        <begin position="21"/>
        <end position="271"/>
    </location>
</feature>
<protein>
    <recommendedName>
        <fullName evidence="4">TonB C-terminal domain-containing protein</fullName>
    </recommendedName>
</protein>
<comment type="caution">
    <text evidence="2">The sequence shown here is derived from an EMBL/GenBank/DDBJ whole genome shotgun (WGS) entry which is preliminary data.</text>
</comment>
<keyword evidence="3" id="KW-1185">Reference proteome</keyword>
<evidence type="ECO:0008006" key="4">
    <source>
        <dbReference type="Google" id="ProtNLM"/>
    </source>
</evidence>
<evidence type="ECO:0000313" key="2">
    <source>
        <dbReference type="EMBL" id="GHB60277.1"/>
    </source>
</evidence>
<dbReference type="AlphaFoldDB" id="A0A8J3D2P2"/>
<name>A0A8J3D2P2_9BACT</name>
<reference evidence="2 3" key="1">
    <citation type="journal article" date="2014" name="Int. J. Syst. Evol. Microbiol.">
        <title>Complete genome sequence of Corynebacterium casei LMG S-19264T (=DSM 44701T), isolated from a smear-ripened cheese.</title>
        <authorList>
            <consortium name="US DOE Joint Genome Institute (JGI-PGF)"/>
            <person name="Walter F."/>
            <person name="Albersmeier A."/>
            <person name="Kalinowski J."/>
            <person name="Ruckert C."/>
        </authorList>
    </citation>
    <scope>NUCLEOTIDE SEQUENCE [LARGE SCALE GENOMIC DNA]</scope>
    <source>
        <strain evidence="2 3">KCTC 12866</strain>
    </source>
</reference>
<dbReference type="EMBL" id="BMXF01000001">
    <property type="protein sequence ID" value="GHB60277.1"/>
    <property type="molecule type" value="Genomic_DNA"/>
</dbReference>
<dbReference type="Proteomes" id="UP000598271">
    <property type="component" value="Unassembled WGS sequence"/>
</dbReference>
<evidence type="ECO:0000256" key="1">
    <source>
        <dbReference type="SAM" id="SignalP"/>
    </source>
</evidence>
<feature type="signal peptide" evidence="1">
    <location>
        <begin position="1"/>
        <end position="20"/>
    </location>
</feature>